<dbReference type="PROSITE" id="PS50901">
    <property type="entry name" value="FTSK"/>
    <property type="match status" value="3"/>
</dbReference>
<dbReference type="Pfam" id="PF00656">
    <property type="entry name" value="Peptidase_C14"/>
    <property type="match status" value="1"/>
</dbReference>
<evidence type="ECO:0000256" key="2">
    <source>
        <dbReference type="ARBA" id="ARBA00022741"/>
    </source>
</evidence>
<name>A0ABS6BB61_9NOCA</name>
<feature type="binding site" evidence="4">
    <location>
        <begin position="957"/>
        <end position="964"/>
    </location>
    <ligand>
        <name>ATP</name>
        <dbReference type="ChEBI" id="CHEBI:30616"/>
    </ligand>
</feature>
<keyword evidence="2 4" id="KW-0547">Nucleotide-binding</keyword>
<keyword evidence="3 4" id="KW-0067">ATP-binding</keyword>
<dbReference type="SUPFAM" id="SSF52540">
    <property type="entry name" value="P-loop containing nucleoside triphosphate hydrolases"/>
    <property type="match status" value="3"/>
</dbReference>
<evidence type="ECO:0000313" key="6">
    <source>
        <dbReference type="EMBL" id="MBU3066404.1"/>
    </source>
</evidence>
<comment type="caution">
    <text evidence="6">The sequence shown here is derived from an EMBL/GenBank/DDBJ whole genome shotgun (WGS) entry which is preliminary data.</text>
</comment>
<dbReference type="InterPro" id="IPR023837">
    <property type="entry name" value="EccCb-like_Actinobacteria"/>
</dbReference>
<dbReference type="InterPro" id="IPR011600">
    <property type="entry name" value="Pept_C14_caspase"/>
</dbReference>
<dbReference type="SMART" id="SM00382">
    <property type="entry name" value="AAA"/>
    <property type="match status" value="3"/>
</dbReference>
<reference evidence="6 7" key="1">
    <citation type="submission" date="2021-06" db="EMBL/GenBank/DDBJ databases">
        <title>Actinomycetes sequencing.</title>
        <authorList>
            <person name="Shan Q."/>
        </authorList>
    </citation>
    <scope>NUCLEOTIDE SEQUENCE [LARGE SCALE GENOMIC DNA]</scope>
    <source>
        <strain evidence="6 7">NEAU-G5</strain>
    </source>
</reference>
<dbReference type="Gene3D" id="3.40.50.1460">
    <property type="match status" value="1"/>
</dbReference>
<dbReference type="PANTHER" id="PTHR22683:SF1">
    <property type="entry name" value="TYPE VII SECRETION SYSTEM PROTEIN ESSC"/>
    <property type="match status" value="1"/>
</dbReference>
<sequence>MKIASPAMGAEPKVPAGSRAVLVGVSAYEHAEFSPILAARNSLTAMRELLTDPQLCGWQPEQVTVIPDPSSTVNLAEQVSDLAEACTGVLLLYYVGHGVLTPRGELCLTLSTTRPDRPKITGIWWELLAEVLQNSPARARIAILDCCFAGQAIEALAGPDSAGLADLAHIQGVYTLTATTRNRTAHVPPLDVQDTACTSFTSELRALIRTGIPSGPDLLTLADIYPILRAQLRAKGLPSPNQRGTDTAGHFPFAVNLATSTATHMDLSEMTSTWSHLMGLGDIGTFDPERAWQPRYARERLRVPFGVGADGLPVYLDIKEAAEGGMGPHGLCIGATGSGKSEFLRTLVLSLVATHTPDQLNLVLIDFKGGATFLGFEGLPHVAAIITNLEEEAALVDRMHDALAGEIHRRQQVLRAGGKFANVSEYEKARAAGADLDPLPALFVVLDEFSELLGQRPDFANLFRRIGRIGRALHVHLLLASQRLEEAWLKGLASNLSYRICLKTFSANESHQVLGIPDAANLPNNPGGGYFRSSSGEIGRFQASYVSGPYVAEASPEDDSGQDRPRPDEGDQVSILQMLVSRILGHGHPAREIWLPPLEEPPTLDELMPHSILTGEFNTVSTLRAAVGIVDRPYDQRRDALVVDLSGAGGNLAVVGGPQSGKSTLLRSLILALALTHTTEQVQFYCLDFGGGTLAGLGDLPHVGSVASHLQEDRIRRTVVKMTTIVRDRDAQFHRLGIESMSEFRRLRAMDRSSNPTAAGAHEDPHGDVFLVIDGYGSIHQDFAALKQTIANLAVRGLSYGVHIIIASARWTELEPALKDSIGTRIELRLGDPAESQSGPGSASLVPMGRPGRGMTPEGLHLLTALPRVDGNPDPETLGTGVAEAVSKLRQMTPGHPAPRIPVLPDRLEHTELLQMAGDWPGDPAQKCLRFPIGLNESELTPVYIDFNVSPHFIIIGDRKSGKTTLLQSIIDSIIASNTTDQARIILVDFRRTMLGLVRQEYLAGYGSTTPQVTDQMDALASYVKKRTPGPDVTPQQLRDRSWWAGPELFVIVDDYELVMPRGSGPVRALLEHLPHARDLGFHMIIARRSGGARQAMKSDAVIAEMRDLGSAGMILSCGREEGILMGGTEPTPMPPGRGTLITLDIEDRIQLAQTRSM</sequence>
<feature type="domain" description="FtsK" evidence="5">
    <location>
        <begin position="638"/>
        <end position="837"/>
    </location>
</feature>
<dbReference type="InterPro" id="IPR002543">
    <property type="entry name" value="FtsK_dom"/>
</dbReference>
<dbReference type="InterPro" id="IPR050206">
    <property type="entry name" value="FtsK/SpoIIIE/SftA"/>
</dbReference>
<feature type="binding site" evidence="4">
    <location>
        <begin position="334"/>
        <end position="341"/>
    </location>
    <ligand>
        <name>ATP</name>
        <dbReference type="ChEBI" id="CHEBI:30616"/>
    </ligand>
</feature>
<gene>
    <name evidence="6" type="primary">eccCb</name>
    <name evidence="6" type="ORF">KO481_33395</name>
</gene>
<evidence type="ECO:0000259" key="5">
    <source>
        <dbReference type="PROSITE" id="PS50901"/>
    </source>
</evidence>
<dbReference type="InterPro" id="IPR027417">
    <property type="entry name" value="P-loop_NTPase"/>
</dbReference>
<dbReference type="InterPro" id="IPR003593">
    <property type="entry name" value="AAA+_ATPase"/>
</dbReference>
<evidence type="ECO:0000313" key="7">
    <source>
        <dbReference type="Proteomes" id="UP000733379"/>
    </source>
</evidence>
<protein>
    <submittedName>
        <fullName evidence="6">Type VII secretion protein EccCb</fullName>
    </submittedName>
</protein>
<dbReference type="EMBL" id="JAHKNI010000014">
    <property type="protein sequence ID" value="MBU3066404.1"/>
    <property type="molecule type" value="Genomic_DNA"/>
</dbReference>
<proteinExistence type="predicted"/>
<evidence type="ECO:0000256" key="4">
    <source>
        <dbReference type="PROSITE-ProRule" id="PRU00289"/>
    </source>
</evidence>
<evidence type="ECO:0000256" key="3">
    <source>
        <dbReference type="ARBA" id="ARBA00022840"/>
    </source>
</evidence>
<dbReference type="Proteomes" id="UP000733379">
    <property type="component" value="Unassembled WGS sequence"/>
</dbReference>
<dbReference type="Pfam" id="PF01580">
    <property type="entry name" value="FtsK_SpoIIIE"/>
    <property type="match status" value="3"/>
</dbReference>
<accession>A0ABS6BB61</accession>
<feature type="domain" description="FtsK" evidence="5">
    <location>
        <begin position="311"/>
        <end position="511"/>
    </location>
</feature>
<feature type="binding site" evidence="4">
    <location>
        <begin position="656"/>
        <end position="663"/>
    </location>
    <ligand>
        <name>ATP</name>
        <dbReference type="ChEBI" id="CHEBI:30616"/>
    </ligand>
</feature>
<organism evidence="6 7">
    <name type="scientific">Nocardia albiluteola</name>
    <dbReference type="NCBI Taxonomy" id="2842303"/>
    <lineage>
        <taxon>Bacteria</taxon>
        <taxon>Bacillati</taxon>
        <taxon>Actinomycetota</taxon>
        <taxon>Actinomycetes</taxon>
        <taxon>Mycobacteriales</taxon>
        <taxon>Nocardiaceae</taxon>
        <taxon>Nocardia</taxon>
    </lineage>
</organism>
<keyword evidence="1" id="KW-0677">Repeat</keyword>
<dbReference type="Gene3D" id="3.40.50.300">
    <property type="entry name" value="P-loop containing nucleotide triphosphate hydrolases"/>
    <property type="match status" value="3"/>
</dbReference>
<dbReference type="NCBIfam" id="NF047832">
    <property type="entry name" value="caspase_w_EACC1"/>
    <property type="match status" value="1"/>
</dbReference>
<dbReference type="PANTHER" id="PTHR22683">
    <property type="entry name" value="SPORULATION PROTEIN RELATED"/>
    <property type="match status" value="1"/>
</dbReference>
<evidence type="ECO:0000256" key="1">
    <source>
        <dbReference type="ARBA" id="ARBA00022737"/>
    </source>
</evidence>
<dbReference type="NCBIfam" id="TIGR03925">
    <property type="entry name" value="T7SS_EccC_b"/>
    <property type="match status" value="1"/>
</dbReference>
<keyword evidence="7" id="KW-1185">Reference proteome</keyword>
<feature type="domain" description="FtsK" evidence="5">
    <location>
        <begin position="940"/>
        <end position="1125"/>
    </location>
</feature>